<proteinExistence type="predicted"/>
<accession>A0A1W7D2I0</accession>
<protein>
    <submittedName>
        <fullName evidence="1">Antibiotic biosynthesis monooxygenase</fullName>
    </submittedName>
</protein>
<dbReference type="Gene3D" id="3.30.70.100">
    <property type="match status" value="2"/>
</dbReference>
<dbReference type="GO" id="GO:0004497">
    <property type="term" value="F:monooxygenase activity"/>
    <property type="evidence" value="ECO:0007669"/>
    <property type="project" value="UniProtKB-KW"/>
</dbReference>
<reference evidence="1 2" key="1">
    <citation type="submission" date="2017-05" db="EMBL/GenBank/DDBJ databases">
        <title>Complete genome sequence of Streptomyces sp. SCSIO 03032 revealed the diverse biosynthetic pathways for its bioactive secondary metabolites.</title>
        <authorList>
            <person name="Ma L."/>
            <person name="Zhu Y."/>
            <person name="Zhang W."/>
            <person name="Zhang G."/>
            <person name="Tian X."/>
            <person name="Zhang S."/>
            <person name="Zhang C."/>
        </authorList>
    </citation>
    <scope>NUCLEOTIDE SEQUENCE [LARGE SCALE GENOMIC DNA]</scope>
    <source>
        <strain evidence="1 2">SCSIO 03032</strain>
    </source>
</reference>
<gene>
    <name evidence="1" type="ORF">CAG99_22755</name>
</gene>
<dbReference type="RefSeq" id="WP_086161113.1">
    <property type="nucleotide sequence ID" value="NZ_CP021121.1"/>
</dbReference>
<dbReference type="SUPFAM" id="SSF54909">
    <property type="entry name" value="Dimeric alpha+beta barrel"/>
    <property type="match status" value="2"/>
</dbReference>
<dbReference type="InterPro" id="IPR011008">
    <property type="entry name" value="Dimeric_a/b-barrel"/>
</dbReference>
<organism evidence="1 2">
    <name type="scientific">Streptomyces marincola</name>
    <dbReference type="NCBI Taxonomy" id="2878388"/>
    <lineage>
        <taxon>Bacteria</taxon>
        <taxon>Bacillati</taxon>
        <taxon>Actinomycetota</taxon>
        <taxon>Actinomycetes</taxon>
        <taxon>Kitasatosporales</taxon>
        <taxon>Streptomycetaceae</taxon>
        <taxon>Streptomyces</taxon>
    </lineage>
</organism>
<dbReference type="OrthoDB" id="1493813at2"/>
<keyword evidence="1" id="KW-0560">Oxidoreductase</keyword>
<dbReference type="AlphaFoldDB" id="A0A1W7D2I0"/>
<keyword evidence="2" id="KW-1185">Reference proteome</keyword>
<keyword evidence="1" id="KW-0503">Monooxygenase</keyword>
<evidence type="ECO:0000313" key="1">
    <source>
        <dbReference type="EMBL" id="ARQ71271.1"/>
    </source>
</evidence>
<dbReference type="Proteomes" id="UP000194218">
    <property type="component" value="Chromosome"/>
</dbReference>
<name>A0A1W7D2I0_9ACTN</name>
<sequence>MSVRIGTLPTPTRSDARVVLAATWRVGTPERQRATVEAIVRTWRSRPWPDEGLVAYSVLTGTDGDTLLHYAQWRDLAAYESYVVHHADERAAEIDAAVPGIERGGPRAYELYRSTSAANEVRTPGCVVIVDVTFEGHDPRRQRDWVDAVFEALGSDPAPHPGGISAHFHTGLDGSRVLNFAEWESERAHAEALDAAGEGVGSPTEQWRRVQTFPGLSGSRVTRYLPAISIEAA</sequence>
<dbReference type="EMBL" id="CP021121">
    <property type="protein sequence ID" value="ARQ71271.1"/>
    <property type="molecule type" value="Genomic_DNA"/>
</dbReference>
<dbReference type="KEGG" id="smao:CAG99_22755"/>
<evidence type="ECO:0000313" key="2">
    <source>
        <dbReference type="Proteomes" id="UP000194218"/>
    </source>
</evidence>